<evidence type="ECO:0000256" key="1">
    <source>
        <dbReference type="ARBA" id="ARBA00004123"/>
    </source>
</evidence>
<dbReference type="InterPro" id="IPR019410">
    <property type="entry name" value="Methyltransf_16"/>
</dbReference>
<name>A0A2C9LXK0_BIOGL</name>
<evidence type="ECO:0000256" key="9">
    <source>
        <dbReference type="ARBA" id="ARBA00038126"/>
    </source>
</evidence>
<dbReference type="EnsemblMetazoa" id="BGLB036125-RB">
    <property type="protein sequence ID" value="BGLB036125-PB"/>
    <property type="gene ID" value="BGLB036125"/>
</dbReference>
<keyword evidence="4" id="KW-0963">Cytoplasm</keyword>
<dbReference type="SUPFAM" id="SSF53335">
    <property type="entry name" value="S-adenosyl-L-methionine-dependent methyltransferases"/>
    <property type="match status" value="1"/>
</dbReference>
<dbReference type="Gene3D" id="3.40.50.150">
    <property type="entry name" value="Vaccinia Virus protein VP39"/>
    <property type="match status" value="1"/>
</dbReference>
<keyword evidence="7" id="KW-0949">S-adenosyl-L-methionine</keyword>
<dbReference type="Pfam" id="PF10294">
    <property type="entry name" value="Methyltransf_16"/>
    <property type="match status" value="1"/>
</dbReference>
<reference evidence="10" key="1">
    <citation type="submission" date="2020-05" db="UniProtKB">
        <authorList>
            <consortium name="EnsemblMetazoa"/>
        </authorList>
    </citation>
    <scope>IDENTIFICATION</scope>
    <source>
        <strain evidence="10">BB02</strain>
    </source>
</reference>
<protein>
    <recommendedName>
        <fullName evidence="3">protein-histidine N-methyltransferase</fullName>
        <ecNumber evidence="3">2.1.1.85</ecNumber>
    </recommendedName>
</protein>
<gene>
    <name evidence="10" type="primary">106080103</name>
</gene>
<dbReference type="EC" id="2.1.1.85" evidence="3"/>
<evidence type="ECO:0000313" key="10">
    <source>
        <dbReference type="EnsemblMetazoa" id="BGLB036125-PB"/>
    </source>
</evidence>
<accession>A0A2C9LXK0</accession>
<evidence type="ECO:0000256" key="5">
    <source>
        <dbReference type="ARBA" id="ARBA00022603"/>
    </source>
</evidence>
<dbReference type="PANTHER" id="PTHR14614">
    <property type="entry name" value="HEPATOCELLULAR CARCINOMA-ASSOCIATED ANTIGEN"/>
    <property type="match status" value="1"/>
</dbReference>
<organism evidence="10 11">
    <name type="scientific">Biomphalaria glabrata</name>
    <name type="common">Bloodfluke planorb</name>
    <name type="synonym">Freshwater snail</name>
    <dbReference type="NCBI Taxonomy" id="6526"/>
    <lineage>
        <taxon>Eukaryota</taxon>
        <taxon>Metazoa</taxon>
        <taxon>Spiralia</taxon>
        <taxon>Lophotrochozoa</taxon>
        <taxon>Mollusca</taxon>
        <taxon>Gastropoda</taxon>
        <taxon>Heterobranchia</taxon>
        <taxon>Euthyneura</taxon>
        <taxon>Panpulmonata</taxon>
        <taxon>Hygrophila</taxon>
        <taxon>Lymnaeoidea</taxon>
        <taxon>Planorbidae</taxon>
        <taxon>Biomphalaria</taxon>
    </lineage>
</organism>
<keyword evidence="6" id="KW-0808">Transferase</keyword>
<dbReference type="InterPro" id="IPR029063">
    <property type="entry name" value="SAM-dependent_MTases_sf"/>
</dbReference>
<dbReference type="CDD" id="cd02440">
    <property type="entry name" value="AdoMet_MTases"/>
    <property type="match status" value="1"/>
</dbReference>
<dbReference type="Proteomes" id="UP000076420">
    <property type="component" value="Unassembled WGS sequence"/>
</dbReference>
<dbReference type="GO" id="GO:0032259">
    <property type="term" value="P:methylation"/>
    <property type="evidence" value="ECO:0007669"/>
    <property type="project" value="UniProtKB-KW"/>
</dbReference>
<proteinExistence type="inferred from homology"/>
<comment type="similarity">
    <text evidence="9">Belongs to the methyltransferase superfamily. METTL18 family.</text>
</comment>
<dbReference type="OrthoDB" id="1723750at2759"/>
<dbReference type="RefSeq" id="XP_013096871.2">
    <property type="nucleotide sequence ID" value="XM_013241417.2"/>
</dbReference>
<dbReference type="STRING" id="6526.A0A2C9LXK0"/>
<keyword evidence="5" id="KW-0489">Methyltransferase</keyword>
<evidence type="ECO:0000256" key="4">
    <source>
        <dbReference type="ARBA" id="ARBA00022490"/>
    </source>
</evidence>
<evidence type="ECO:0000256" key="6">
    <source>
        <dbReference type="ARBA" id="ARBA00022679"/>
    </source>
</evidence>
<dbReference type="AlphaFoldDB" id="A0A2C9LXK0"/>
<dbReference type="PANTHER" id="PTHR14614:SF39">
    <property type="entry name" value="HISTIDINE PROTEIN METHYLTRANSFERASE 1 HOMOLOG"/>
    <property type="match status" value="1"/>
</dbReference>
<evidence type="ECO:0000256" key="7">
    <source>
        <dbReference type="ARBA" id="ARBA00022691"/>
    </source>
</evidence>
<dbReference type="VEuPathDB" id="VectorBase:BGLAX_040911"/>
<evidence type="ECO:0000313" key="11">
    <source>
        <dbReference type="Proteomes" id="UP000076420"/>
    </source>
</evidence>
<dbReference type="KEGG" id="bgt:106080103"/>
<dbReference type="VEuPathDB" id="VectorBase:BGLB036125"/>
<evidence type="ECO:0000256" key="3">
    <source>
        <dbReference type="ARBA" id="ARBA00012533"/>
    </source>
</evidence>
<evidence type="ECO:0000256" key="8">
    <source>
        <dbReference type="ARBA" id="ARBA00023242"/>
    </source>
</evidence>
<comment type="subcellular location">
    <subcellularLocation>
        <location evidence="2">Cytoplasm</location>
    </subcellularLocation>
    <subcellularLocation>
        <location evidence="1">Nucleus</location>
    </subcellularLocation>
</comment>
<evidence type="ECO:0000256" key="2">
    <source>
        <dbReference type="ARBA" id="ARBA00004496"/>
    </source>
</evidence>
<dbReference type="GO" id="GO:0005634">
    <property type="term" value="C:nucleus"/>
    <property type="evidence" value="ECO:0007669"/>
    <property type="project" value="UniProtKB-SubCell"/>
</dbReference>
<dbReference type="GO" id="GO:0005737">
    <property type="term" value="C:cytoplasm"/>
    <property type="evidence" value="ECO:0007669"/>
    <property type="project" value="UniProtKB-SubCell"/>
</dbReference>
<sequence length="300" mass="33528">MSFMFNFNAHDDEGENTNNKFNDASVDVSKDTKETKDQILISLPAVEVTDFYNSSVISKLPFKTLTFGEHFFQIVNTKCIEKELLNQEDAIQSSKTVLDAINAHSDLVPGTYEGGLKIWECGIDLVKYLSSSESRHILEVKGKVVLELGCGAGLPGLYSLKAGAKRVDFQDYNIDVLKLLTQPNVVRNYTEQHCRYFAGDWSGLNKIATEHKLRYDVILTAETIYNPENYSKLHDIFSTSLTDDGVILVAAKTYYFGVGGSLDTFVNYVRSCNVFTVDTILTIQEGVPRQIISLKRVCAS</sequence>
<keyword evidence="8" id="KW-0539">Nucleus</keyword>
<dbReference type="GO" id="GO:0018064">
    <property type="term" value="F:protein-L-histidine N-tele-methyltransferase activity"/>
    <property type="evidence" value="ECO:0007669"/>
    <property type="project" value="UniProtKB-EC"/>
</dbReference>